<keyword evidence="2" id="KW-1185">Reference proteome</keyword>
<dbReference type="Proteomes" id="UP001143910">
    <property type="component" value="Unassembled WGS sequence"/>
</dbReference>
<protein>
    <submittedName>
        <fullName evidence="1">Uncharacterized protein</fullName>
    </submittedName>
</protein>
<accession>A0ACC1NP61</accession>
<evidence type="ECO:0000313" key="2">
    <source>
        <dbReference type="Proteomes" id="UP001143910"/>
    </source>
</evidence>
<name>A0ACC1NP61_9HYPO</name>
<organism evidence="1 2">
    <name type="scientific">Zarea fungicola</name>
    <dbReference type="NCBI Taxonomy" id="93591"/>
    <lineage>
        <taxon>Eukaryota</taxon>
        <taxon>Fungi</taxon>
        <taxon>Dikarya</taxon>
        <taxon>Ascomycota</taxon>
        <taxon>Pezizomycotina</taxon>
        <taxon>Sordariomycetes</taxon>
        <taxon>Hypocreomycetidae</taxon>
        <taxon>Hypocreales</taxon>
        <taxon>Cordycipitaceae</taxon>
        <taxon>Zarea</taxon>
    </lineage>
</organism>
<reference evidence="1" key="1">
    <citation type="submission" date="2022-08" db="EMBL/GenBank/DDBJ databases">
        <title>Genome Sequence of Lecanicillium fungicola.</title>
        <authorList>
            <person name="Buettner E."/>
        </authorList>
    </citation>
    <scope>NUCLEOTIDE SEQUENCE</scope>
    <source>
        <strain evidence="1">Babe33</strain>
    </source>
</reference>
<sequence length="1574" mass="177325">MPIMKKIYGLISETRLANTARGRRQSSPQQNQPRPMSPDGASSSPDANSELALLQADLWNEAYDELKASEPKLLETYERILSSKLAELPDMDEETCTPNDIAQNPKKRSKQMYYLAQMGLEKTKKAVSFAEKTERGLQIFTAIKGVVSTALKAAPQAAVAWTGVCLGLEILVTPISELQSQRKGLAYVLERVEWYWQLAHLLLGQEATILSCDGLNSEMRPPINKLYQMLLEYQIRSICIHNRHSVIYLGANMLKLDDWNSKLNAIKELETLVRNNAKQYHNVGFTLLLQKIANNTNAWGQGLEKITDDMQESNMEAERTRKEEKDNACLRDLLITDPRLDKERIESINGGLLEESYTWVVQHQDFRRFYNNANRRLLWITGDAGTGKTMLMCGIIDYLGSSSELQPTYQLSYFFCQQTDSQLNNATAVLRGLLFTILSRQPHLLPYLTKLYESHGREFFDNKNTWVALKKAFYNLIQSPRMMTTIVLVDALDECATGRTDLLTFIRQCIHLETTSLKWIVSSRNQWIDIDETMSSIETKVQLQLELNSDLVSAAIFSYIDKRLNDLAVRKRYSEADKNSIGNYLREHANGTFLWVALVCQKLADVRRTNAFATVLKFPAGLNTMYRRMLHDIGMTDDAAICREVLATACLVYRPLSLQEFTALVPVMSSYSPWDVRQIIKSCGSFLTLREDLVQFIHQSAKDFLLSKDSDDVFPLDIVPRHRSILISSLEAMAKVLKRDLYNLKCPGYLIQDITPPEPDPLAPISYSCLHWVAHLKEALSISNAEIADGGLIDRFIQQKYLYWLECLALLRRMGNGGIVMSELQLIIPSDTSPALTRLVVDACRFLRLNKAPIEEAPLQAYASALLFAPEKSLIRQMFQKDKFKWMHLQNAPESDWSPCMHTLERKYDDIVSIAFTPDSQRVIAMTSDFTAEFEVWDTATGDCLERIEVCHQEWFDMERIEVCHQEWFDITSAISPDGKTVSVGRSSGDIEIWNIEEGARIQTLEGHLSKVEAIVFSPDAQSIISSSLDGTIRRWDIKSGACSTTYFEKLVRLGEDWTGRHYLSPGGQWLAIYRKCRYEEWRRDAPDSMDYYTTIIRYDSIKIYDTISGKLMTSHDNIVDLAFTEDGKQFATLSAQSAVKVWDTDSFTCLRTIDAGCLLHEDRFSVDSIKMSPDGSILLSVTESGAIDMWSTTAGTLLKTLNGREAKWPITFSRDGKKIASASTHGSILVWDTEVELSLQRSQGHSMSVSAVVFSPDNTKLASSSNDGTIKIWETRTSTCLTELKYVKKNNFITMNFSALGSRLLIFDNCIASLWDAIEGTCLATMNGITRTIDGSSSVWKLWSAFLMPDGNKVLCGVKNSILIWDVASATCLTTLDGHNDVVSDIAASPDGKRLAVFSGEDTITIWDLVDFRRITTFSTEMSPGGRLRFSANSLHVALHEPWAPNDLFIWSCEDGTETDLLTCDISTVADWYPYYALPSTMLTADGCVVSSGPRMGGSDAPSYVTVSKNRRWLVSNGCPIIWLPPMYRIDWYDSIAATRSKIIIGSSSGKVLFFELNGYMCGAVSNAAHSRE</sequence>
<proteinExistence type="predicted"/>
<gene>
    <name evidence="1" type="ORF">NQ176_g2518</name>
</gene>
<comment type="caution">
    <text evidence="1">The sequence shown here is derived from an EMBL/GenBank/DDBJ whole genome shotgun (WGS) entry which is preliminary data.</text>
</comment>
<evidence type="ECO:0000313" key="1">
    <source>
        <dbReference type="EMBL" id="KAJ2980641.1"/>
    </source>
</evidence>
<dbReference type="EMBL" id="JANJQO010000183">
    <property type="protein sequence ID" value="KAJ2980641.1"/>
    <property type="molecule type" value="Genomic_DNA"/>
</dbReference>